<accession>H1SIC4</accession>
<gene>
    <name evidence="2" type="ORF">OR16_41224</name>
</gene>
<dbReference type="OrthoDB" id="9776211at2"/>
<dbReference type="InterPro" id="IPR012349">
    <property type="entry name" value="Split_barrel_FMN-bd"/>
</dbReference>
<dbReference type="SUPFAM" id="SSF50475">
    <property type="entry name" value="FMN-binding split barrel"/>
    <property type="match status" value="1"/>
</dbReference>
<proteinExistence type="predicted"/>
<reference evidence="2 3" key="1">
    <citation type="journal article" date="2012" name="J. Bacteriol.">
        <title>De Novo Genome Project of Cupriavidus basilensis OR16.</title>
        <authorList>
            <person name="Cserhati M."/>
            <person name="Kriszt B."/>
            <person name="Szoboszlay S."/>
            <person name="Toth A."/>
            <person name="Szabo I."/>
            <person name="Tancsics A."/>
            <person name="Nagy I."/>
            <person name="Horvath B."/>
            <person name="Nagy I."/>
            <person name="Kukolya J."/>
        </authorList>
    </citation>
    <scope>NUCLEOTIDE SEQUENCE [LARGE SCALE GENOMIC DNA]</scope>
    <source>
        <strain evidence="2 3">OR16</strain>
    </source>
</reference>
<name>H1SIC4_9BURK</name>
<dbReference type="PANTHER" id="PTHR13343">
    <property type="entry name" value="CREG1 PROTEIN"/>
    <property type="match status" value="1"/>
</dbReference>
<dbReference type="RefSeq" id="WP_006164520.1">
    <property type="nucleotide sequence ID" value="NZ_AHJE01000196.1"/>
</dbReference>
<dbReference type="Proteomes" id="UP000005808">
    <property type="component" value="Unassembled WGS sequence"/>
</dbReference>
<feature type="domain" description="Pyridoxamine 5'-phosphate oxidase N-terminal" evidence="1">
    <location>
        <begin position="23"/>
        <end position="148"/>
    </location>
</feature>
<dbReference type="PATRIC" id="fig|1127483.3.peg.8189"/>
<dbReference type="Gene3D" id="2.30.110.10">
    <property type="entry name" value="Electron Transport, Fmn-binding Protein, Chain A"/>
    <property type="match status" value="1"/>
</dbReference>
<dbReference type="GO" id="GO:0005737">
    <property type="term" value="C:cytoplasm"/>
    <property type="evidence" value="ECO:0007669"/>
    <property type="project" value="UniProtKB-ARBA"/>
</dbReference>
<dbReference type="InterPro" id="IPR011576">
    <property type="entry name" value="Pyridox_Oxase_N"/>
</dbReference>
<evidence type="ECO:0000313" key="2">
    <source>
        <dbReference type="EMBL" id="EHP37726.1"/>
    </source>
</evidence>
<dbReference type="PANTHER" id="PTHR13343:SF17">
    <property type="entry name" value="CELLULAR REPRESSOR OF E1A-STIMULATED GENES, ISOFORM A"/>
    <property type="match status" value="1"/>
</dbReference>
<dbReference type="AlphaFoldDB" id="H1SIC4"/>
<protein>
    <submittedName>
        <fullName evidence="2">Pyridoxamine 5'-phosphate oxidase</fullName>
    </submittedName>
</protein>
<organism evidence="2 3">
    <name type="scientific">Cupriavidus basilensis OR16</name>
    <dbReference type="NCBI Taxonomy" id="1127483"/>
    <lineage>
        <taxon>Bacteria</taxon>
        <taxon>Pseudomonadati</taxon>
        <taxon>Pseudomonadota</taxon>
        <taxon>Betaproteobacteria</taxon>
        <taxon>Burkholderiales</taxon>
        <taxon>Burkholderiaceae</taxon>
        <taxon>Cupriavidus</taxon>
    </lineage>
</organism>
<evidence type="ECO:0000313" key="3">
    <source>
        <dbReference type="Proteomes" id="UP000005808"/>
    </source>
</evidence>
<sequence length="233" mass="24643">MARPYNAQITRRREGKNVEVPIDQVVSLLHEAAFGTLATHACALPGYPYATVVPFVTDPAGAPVICVSALAEHTRNLLADARVSLSVLQPGATDVQNARRLTLVGDAARFEPNADELARYLRYEPAAKPLLALDFQFFRIRPTAIRFIGGVGRMGWIGAAAWDALPQVPPGIEAGIAQAVSLAAPGGVRVLGVDGYGIDYESAGRRGRRGFPHAPIALDALEATALALAASLD</sequence>
<dbReference type="Pfam" id="PF01243">
    <property type="entry name" value="PNPOx_N"/>
    <property type="match status" value="1"/>
</dbReference>
<evidence type="ECO:0000259" key="1">
    <source>
        <dbReference type="Pfam" id="PF01243"/>
    </source>
</evidence>
<dbReference type="EMBL" id="AHJE01000196">
    <property type="protein sequence ID" value="EHP37726.1"/>
    <property type="molecule type" value="Genomic_DNA"/>
</dbReference>
<comment type="caution">
    <text evidence="2">The sequence shown here is derived from an EMBL/GenBank/DDBJ whole genome shotgun (WGS) entry which is preliminary data.</text>
</comment>